<dbReference type="PRINTS" id="PR00038">
    <property type="entry name" value="HTHLUXR"/>
</dbReference>
<dbReference type="Gene3D" id="1.10.10.10">
    <property type="entry name" value="Winged helix-like DNA-binding domain superfamily/Winged helix DNA-binding domain"/>
    <property type="match status" value="1"/>
</dbReference>
<keyword evidence="3" id="KW-0804">Transcription</keyword>
<protein>
    <submittedName>
        <fullName evidence="5">PhzR</fullName>
    </submittedName>
</protein>
<dbReference type="InterPro" id="IPR005143">
    <property type="entry name" value="TF_LuxR_autoind-bd_dom"/>
</dbReference>
<organism evidence="5">
    <name type="scientific">Pseudomonas chlororaphis subsp. aurantiaca</name>
    <dbReference type="NCBI Taxonomy" id="86192"/>
    <lineage>
        <taxon>Bacteria</taxon>
        <taxon>Pseudomonadati</taxon>
        <taxon>Pseudomonadota</taxon>
        <taxon>Gammaproteobacteria</taxon>
        <taxon>Pseudomonadales</taxon>
        <taxon>Pseudomonadaceae</taxon>
        <taxon>Pseudomonas</taxon>
    </lineage>
</organism>
<dbReference type="InterPro" id="IPR016032">
    <property type="entry name" value="Sig_transdc_resp-reg_C-effctor"/>
</dbReference>
<dbReference type="PANTHER" id="PTHR44688">
    <property type="entry name" value="DNA-BINDING TRANSCRIPTIONAL ACTIVATOR DEVR_DOSR"/>
    <property type="match status" value="1"/>
</dbReference>
<dbReference type="GO" id="GO:0006355">
    <property type="term" value="P:regulation of DNA-templated transcription"/>
    <property type="evidence" value="ECO:0007669"/>
    <property type="project" value="InterPro"/>
</dbReference>
<keyword evidence="2" id="KW-0238">DNA-binding</keyword>
<evidence type="ECO:0000256" key="2">
    <source>
        <dbReference type="ARBA" id="ARBA00023125"/>
    </source>
</evidence>
<proteinExistence type="predicted"/>
<dbReference type="RefSeq" id="WP_025806277.1">
    <property type="nucleotide sequence ID" value="NZ_CP133110.1"/>
</dbReference>
<dbReference type="PANTHER" id="PTHR44688:SF16">
    <property type="entry name" value="DNA-BINDING TRANSCRIPTIONAL ACTIVATOR DEVR_DOSR"/>
    <property type="match status" value="1"/>
</dbReference>
<dbReference type="InterPro" id="IPR036388">
    <property type="entry name" value="WH-like_DNA-bd_sf"/>
</dbReference>
<reference evidence="5" key="1">
    <citation type="journal article" date="2014" name="Phytopathology">
        <title>Potential of Pseudomonas chlororaphis subsp. aurantiaca Strain Pcho10 as a Biocontrol Agent Against Fusarium graminearum.</title>
        <authorList>
            <person name="Hu W."/>
            <person name="Gao Q."/>
            <person name="Hamada M.S."/>
            <person name="Dawood D.H."/>
            <person name="Zheng J."/>
            <person name="Chen Y."/>
            <person name="Ma Z."/>
        </authorList>
    </citation>
    <scope>NUCLEOTIDE SEQUENCE</scope>
    <source>
        <strain evidence="5">Pcho10</strain>
    </source>
</reference>
<dbReference type="InterPro" id="IPR000792">
    <property type="entry name" value="Tscrpt_reg_LuxR_C"/>
</dbReference>
<dbReference type="CDD" id="cd06170">
    <property type="entry name" value="LuxR_C_like"/>
    <property type="match status" value="1"/>
</dbReference>
<name>A0A023PZW8_9PSED</name>
<evidence type="ECO:0000259" key="4">
    <source>
        <dbReference type="PROSITE" id="PS50043"/>
    </source>
</evidence>
<sequence>MELGQQLGWDSYFYNIFARTMDMQEFTAVTLRVLRELRFDFFAYGMCSVTPFMRPRTCMYGNYPEDWVQRYQAANYAVIDPTVKHSKVSSAPILWSNELFRGCPDLWSEANDSNLCHGLAQPSFNAQGRVGMLSLARKDNPISLQEFEALKLMTKAFAAAIHEKISELESDVRVFNTDVEFSGRECDVLRWTADGKTSEEIGVIMGVCTDTVNYHHRNIQRKIGASNRVQAVSYAVAMGYI</sequence>
<dbReference type="PROSITE" id="PS50043">
    <property type="entry name" value="HTH_LUXR_2"/>
    <property type="match status" value="1"/>
</dbReference>
<feature type="domain" description="HTH luxR-type" evidence="4">
    <location>
        <begin position="174"/>
        <end position="239"/>
    </location>
</feature>
<evidence type="ECO:0000256" key="1">
    <source>
        <dbReference type="ARBA" id="ARBA00023015"/>
    </source>
</evidence>
<dbReference type="Pfam" id="PF03472">
    <property type="entry name" value="Autoind_bind"/>
    <property type="match status" value="1"/>
</dbReference>
<accession>A0A023PZW8</accession>
<evidence type="ECO:0000256" key="3">
    <source>
        <dbReference type="ARBA" id="ARBA00023163"/>
    </source>
</evidence>
<dbReference type="InterPro" id="IPR036693">
    <property type="entry name" value="TF_LuxR_autoind-bd_dom_sf"/>
</dbReference>
<dbReference type="GO" id="GO:0003677">
    <property type="term" value="F:DNA binding"/>
    <property type="evidence" value="ECO:0007669"/>
    <property type="project" value="UniProtKB-KW"/>
</dbReference>
<dbReference type="AlphaFoldDB" id="A0A023PZW8"/>
<keyword evidence="1" id="KW-0805">Transcription regulation</keyword>
<dbReference type="Pfam" id="PF00196">
    <property type="entry name" value="GerE"/>
    <property type="match status" value="1"/>
</dbReference>
<evidence type="ECO:0000313" key="5">
    <source>
        <dbReference type="EMBL" id="AHX39471.1"/>
    </source>
</evidence>
<dbReference type="Gene3D" id="3.30.450.80">
    <property type="entry name" value="Transcription factor LuxR-like, autoinducer-binding domain"/>
    <property type="match status" value="1"/>
</dbReference>
<dbReference type="EMBL" id="KJ457347">
    <property type="protein sequence ID" value="AHX39471.1"/>
    <property type="molecule type" value="Genomic_DNA"/>
</dbReference>
<dbReference type="SMART" id="SM00421">
    <property type="entry name" value="HTH_LUXR"/>
    <property type="match status" value="1"/>
</dbReference>
<dbReference type="PROSITE" id="PS00622">
    <property type="entry name" value="HTH_LUXR_1"/>
    <property type="match status" value="1"/>
</dbReference>
<dbReference type="SUPFAM" id="SSF75516">
    <property type="entry name" value="Pheromone-binding domain of LuxR-like quorum-sensing transcription factors"/>
    <property type="match status" value="1"/>
</dbReference>
<dbReference type="SUPFAM" id="SSF46894">
    <property type="entry name" value="C-terminal effector domain of the bipartite response regulators"/>
    <property type="match status" value="1"/>
</dbReference>